<evidence type="ECO:0000259" key="1">
    <source>
        <dbReference type="Pfam" id="PF03184"/>
    </source>
</evidence>
<comment type="caution">
    <text evidence="2">The sequence shown here is derived from an EMBL/GenBank/DDBJ whole genome shotgun (WGS) entry which is preliminary data.</text>
</comment>
<proteinExistence type="predicted"/>
<organism evidence="2 3">
    <name type="scientific">Phytophthora fragariae</name>
    <dbReference type="NCBI Taxonomy" id="53985"/>
    <lineage>
        <taxon>Eukaryota</taxon>
        <taxon>Sar</taxon>
        <taxon>Stramenopiles</taxon>
        <taxon>Oomycota</taxon>
        <taxon>Peronosporomycetes</taxon>
        <taxon>Peronosporales</taxon>
        <taxon>Peronosporaceae</taxon>
        <taxon>Phytophthora</taxon>
    </lineage>
</organism>
<sequence length="240" mass="27207">MLLGDSDGNRYTPFVVFKVKPSKDKAIQEENNARRYGFGIRNWKNVRTIRETTGLEVYGNAKGWWNAELSIAFLKHHFATRVPLEPILLLWDDFSGHWKASVLLYAASINVVLLKVPPHATPVSQPADVAWKFPLKVQLRQRWHKDMQDQIKALRGSGKKFKLKRPNRTMICEWVRQAWDELPAETIANGFRKSSLLPSDASVAAADLVADLEKLSLLEGRPVHEGQDFGANIILEEAVV</sequence>
<dbReference type="Proteomes" id="UP000476176">
    <property type="component" value="Unassembled WGS sequence"/>
</dbReference>
<gene>
    <name evidence="2" type="ORF">PF004_g24678</name>
</gene>
<dbReference type="Pfam" id="PF03184">
    <property type="entry name" value="DDE_1"/>
    <property type="match status" value="1"/>
</dbReference>
<evidence type="ECO:0000313" key="2">
    <source>
        <dbReference type="EMBL" id="KAE9181022.1"/>
    </source>
</evidence>
<accession>A0A6G0MUX6</accession>
<name>A0A6G0MUX6_9STRA</name>
<evidence type="ECO:0000313" key="3">
    <source>
        <dbReference type="Proteomes" id="UP000476176"/>
    </source>
</evidence>
<protein>
    <recommendedName>
        <fullName evidence="1">DDE-1 domain-containing protein</fullName>
    </recommendedName>
</protein>
<dbReference type="InterPro" id="IPR004875">
    <property type="entry name" value="DDE_SF_endonuclease_dom"/>
</dbReference>
<feature type="domain" description="DDE-1" evidence="1">
    <location>
        <begin position="32"/>
        <end position="191"/>
    </location>
</feature>
<dbReference type="AlphaFoldDB" id="A0A6G0MUX6"/>
<dbReference type="EMBL" id="QXGC01002858">
    <property type="protein sequence ID" value="KAE9181022.1"/>
    <property type="molecule type" value="Genomic_DNA"/>
</dbReference>
<dbReference type="GO" id="GO:0003676">
    <property type="term" value="F:nucleic acid binding"/>
    <property type="evidence" value="ECO:0007669"/>
    <property type="project" value="InterPro"/>
</dbReference>
<reference evidence="2 3" key="1">
    <citation type="submission" date="2018-09" db="EMBL/GenBank/DDBJ databases">
        <title>Genomic investigation of the strawberry pathogen Phytophthora fragariae indicates pathogenicity is determined by transcriptional variation in three key races.</title>
        <authorList>
            <person name="Adams T.M."/>
            <person name="Armitage A.D."/>
            <person name="Sobczyk M.K."/>
            <person name="Bates H.J."/>
            <person name="Dunwell J.M."/>
            <person name="Nellist C.F."/>
            <person name="Harrison R.J."/>
        </authorList>
    </citation>
    <scope>NUCLEOTIDE SEQUENCE [LARGE SCALE GENOMIC DNA]</scope>
    <source>
        <strain evidence="2 3">BC-23</strain>
    </source>
</reference>